<comment type="pathway">
    <text evidence="1">Cofactor biosynthesis; tetrahydrofolate biosynthesis; 2-amino-4-hydroxy-6-hydroxymethyl-7,8-dihydropteridine diphosphate from 7,8-dihydroneopterin triphosphate: step 4/4.</text>
</comment>
<accession>A0A4P7XE86</accession>
<dbReference type="PROSITE" id="PS00794">
    <property type="entry name" value="HPPK"/>
    <property type="match status" value="1"/>
</dbReference>
<evidence type="ECO:0000259" key="13">
    <source>
        <dbReference type="PROSITE" id="PS00794"/>
    </source>
</evidence>
<dbReference type="GO" id="GO:0046654">
    <property type="term" value="P:tetrahydrofolate biosynthetic process"/>
    <property type="evidence" value="ECO:0007669"/>
    <property type="project" value="UniProtKB-UniPathway"/>
</dbReference>
<sequence length="163" mass="17948">MSESSRVFVGVGSNLDSPLQQVLSGLEALSQLPQCRLLAASSLYRSVALGPANQPDYINAVALMETRLKPAELLEALQMIENGHGRVRQERWGPRTLDLDILLVDAQIIDLPVLQVPHPEIANRSFVLEPLYELWPEGQLPDGRLVSHLLKACEGPALERLAL</sequence>
<keyword evidence="15" id="KW-1185">Reference proteome</keyword>
<evidence type="ECO:0000256" key="8">
    <source>
        <dbReference type="ARBA" id="ARBA00022840"/>
    </source>
</evidence>
<evidence type="ECO:0000256" key="9">
    <source>
        <dbReference type="ARBA" id="ARBA00022909"/>
    </source>
</evidence>
<proteinExistence type="inferred from homology"/>
<dbReference type="GO" id="GO:0016301">
    <property type="term" value="F:kinase activity"/>
    <property type="evidence" value="ECO:0007669"/>
    <property type="project" value="UniProtKB-KW"/>
</dbReference>
<evidence type="ECO:0000256" key="12">
    <source>
        <dbReference type="ARBA" id="ARBA00033413"/>
    </source>
</evidence>
<dbReference type="SUPFAM" id="SSF55083">
    <property type="entry name" value="6-hydroxymethyl-7,8-dihydropterin pyrophosphokinase, HPPK"/>
    <property type="match status" value="1"/>
</dbReference>
<evidence type="ECO:0000256" key="1">
    <source>
        <dbReference type="ARBA" id="ARBA00005051"/>
    </source>
</evidence>
<evidence type="ECO:0000256" key="6">
    <source>
        <dbReference type="ARBA" id="ARBA00022741"/>
    </source>
</evidence>
<keyword evidence="6" id="KW-0547">Nucleotide-binding</keyword>
<dbReference type="CDD" id="cd00483">
    <property type="entry name" value="HPPK"/>
    <property type="match status" value="1"/>
</dbReference>
<dbReference type="EMBL" id="CP031093">
    <property type="protein sequence ID" value="QCF24915.1"/>
    <property type="molecule type" value="Genomic_DNA"/>
</dbReference>
<gene>
    <name evidence="14" type="primary">folK</name>
    <name evidence="14" type="ORF">soil367_02550</name>
</gene>
<comment type="similarity">
    <text evidence="2">Belongs to the HPPK family.</text>
</comment>
<dbReference type="KEGG" id="hmi:soil367_02550"/>
<dbReference type="GO" id="GO:0003848">
    <property type="term" value="F:2-amino-4-hydroxy-6-hydroxymethyldihydropteridine diphosphokinase activity"/>
    <property type="evidence" value="ECO:0007669"/>
    <property type="project" value="UniProtKB-EC"/>
</dbReference>
<dbReference type="GO" id="GO:0046656">
    <property type="term" value="P:folic acid biosynthetic process"/>
    <property type="evidence" value="ECO:0007669"/>
    <property type="project" value="UniProtKB-KW"/>
</dbReference>
<keyword evidence="5 14" id="KW-0808">Transferase</keyword>
<dbReference type="AlphaFoldDB" id="A0A4P7XE86"/>
<dbReference type="Gene3D" id="3.30.70.560">
    <property type="entry name" value="7,8-Dihydro-6-hydroxymethylpterin-pyrophosphokinase HPPK"/>
    <property type="match status" value="1"/>
</dbReference>
<evidence type="ECO:0000256" key="4">
    <source>
        <dbReference type="ARBA" id="ARBA00016218"/>
    </source>
</evidence>
<evidence type="ECO:0000313" key="15">
    <source>
        <dbReference type="Proteomes" id="UP000298049"/>
    </source>
</evidence>
<keyword evidence="9" id="KW-0289">Folate biosynthesis</keyword>
<evidence type="ECO:0000256" key="3">
    <source>
        <dbReference type="ARBA" id="ARBA00013253"/>
    </source>
</evidence>
<organism evidence="14 15">
    <name type="scientific">Hydrocarboniclastica marina</name>
    <dbReference type="NCBI Taxonomy" id="2259620"/>
    <lineage>
        <taxon>Bacteria</taxon>
        <taxon>Pseudomonadati</taxon>
        <taxon>Pseudomonadota</taxon>
        <taxon>Gammaproteobacteria</taxon>
        <taxon>Alteromonadales</taxon>
        <taxon>Alteromonadaceae</taxon>
        <taxon>Hydrocarboniclastica</taxon>
    </lineage>
</organism>
<dbReference type="UniPathway" id="UPA00077">
    <property type="reaction ID" value="UER00155"/>
</dbReference>
<evidence type="ECO:0000256" key="10">
    <source>
        <dbReference type="ARBA" id="ARBA00029409"/>
    </source>
</evidence>
<dbReference type="OrthoDB" id="9808041at2"/>
<name>A0A4P7XE86_9ALTE</name>
<dbReference type="InterPro" id="IPR035907">
    <property type="entry name" value="Hppk_sf"/>
</dbReference>
<reference evidence="14 15" key="1">
    <citation type="submission" date="2018-07" db="EMBL/GenBank/DDBJ databases">
        <title>Marsedoiliclastica nanhaica gen. nov. sp. nov., a novel marine hydrocarbonoclastic bacterium isolated from an in-situ enriched hydrocarbon-degrading consortium in deep-sea sediment.</title>
        <authorList>
            <person name="Dong C."/>
            <person name="Ma T."/>
            <person name="Liu R."/>
            <person name="Shao Z."/>
        </authorList>
    </citation>
    <scope>NUCLEOTIDE SEQUENCE [LARGE SCALE GENOMIC DNA]</scope>
    <source>
        <strain evidence="15">soil36-7</strain>
    </source>
</reference>
<dbReference type="GO" id="GO:0005524">
    <property type="term" value="F:ATP binding"/>
    <property type="evidence" value="ECO:0007669"/>
    <property type="project" value="UniProtKB-KW"/>
</dbReference>
<dbReference type="PANTHER" id="PTHR43071">
    <property type="entry name" value="2-AMINO-4-HYDROXY-6-HYDROXYMETHYLDIHYDROPTERIDINE PYROPHOSPHOKINASE"/>
    <property type="match status" value="1"/>
</dbReference>
<evidence type="ECO:0000256" key="7">
    <source>
        <dbReference type="ARBA" id="ARBA00022777"/>
    </source>
</evidence>
<dbReference type="InterPro" id="IPR000550">
    <property type="entry name" value="Hppk"/>
</dbReference>
<keyword evidence="8" id="KW-0067">ATP-binding</keyword>
<evidence type="ECO:0000256" key="5">
    <source>
        <dbReference type="ARBA" id="ARBA00022679"/>
    </source>
</evidence>
<dbReference type="RefSeq" id="WP_136546606.1">
    <property type="nucleotide sequence ID" value="NZ_CP031093.1"/>
</dbReference>
<dbReference type="Pfam" id="PF01288">
    <property type="entry name" value="HPPK"/>
    <property type="match status" value="1"/>
</dbReference>
<evidence type="ECO:0000256" key="11">
    <source>
        <dbReference type="ARBA" id="ARBA00029766"/>
    </source>
</evidence>
<evidence type="ECO:0000256" key="2">
    <source>
        <dbReference type="ARBA" id="ARBA00005810"/>
    </source>
</evidence>
<keyword evidence="7 14" id="KW-0418">Kinase</keyword>
<dbReference type="NCBIfam" id="TIGR01498">
    <property type="entry name" value="folK"/>
    <property type="match status" value="1"/>
</dbReference>
<dbReference type="EC" id="2.7.6.3" evidence="3"/>
<dbReference type="PANTHER" id="PTHR43071:SF1">
    <property type="entry name" value="2-AMINO-4-HYDROXY-6-HYDROXYMETHYLDIHYDROPTERIDINE PYROPHOSPHOKINASE"/>
    <property type="match status" value="1"/>
</dbReference>
<feature type="domain" description="7,8-dihydro-6-hydroxymethylpterin-pyrophosphokinase" evidence="13">
    <location>
        <begin position="91"/>
        <end position="102"/>
    </location>
</feature>
<dbReference type="Proteomes" id="UP000298049">
    <property type="component" value="Chromosome"/>
</dbReference>
<comment type="function">
    <text evidence="10">Catalyzes the transfer of pyrophosphate from adenosine triphosphate (ATP) to 6-hydroxymethyl-7,8-dihydropterin, an enzymatic step in folate biosynthesis pathway.</text>
</comment>
<protein>
    <recommendedName>
        <fullName evidence="4">2-amino-4-hydroxy-6-hydroxymethyldihydropteridine pyrophosphokinase</fullName>
        <ecNumber evidence="3">2.7.6.3</ecNumber>
    </recommendedName>
    <alternativeName>
        <fullName evidence="11">6-hydroxymethyl-7,8-dihydropterin pyrophosphokinase</fullName>
    </alternativeName>
    <alternativeName>
        <fullName evidence="12">7,8-dihydro-6-hydroxymethylpterin-pyrophosphokinase</fullName>
    </alternativeName>
</protein>
<evidence type="ECO:0000313" key="14">
    <source>
        <dbReference type="EMBL" id="QCF24915.1"/>
    </source>
</evidence>